<dbReference type="AlphaFoldDB" id="A0A382RUH6"/>
<feature type="non-terminal residue" evidence="2">
    <location>
        <position position="114"/>
    </location>
</feature>
<keyword evidence="1" id="KW-0408">Iron</keyword>
<dbReference type="EMBL" id="UINC01124171">
    <property type="protein sequence ID" value="SVD01130.1"/>
    <property type="molecule type" value="Genomic_DNA"/>
</dbReference>
<protein>
    <recommendedName>
        <fullName evidence="3">Aconitase/3-isopropylmalate dehydratase large subunit alpha/beta/alpha domain-containing protein</fullName>
    </recommendedName>
</protein>
<evidence type="ECO:0000313" key="2">
    <source>
        <dbReference type="EMBL" id="SVD01130.1"/>
    </source>
</evidence>
<organism evidence="2">
    <name type="scientific">marine metagenome</name>
    <dbReference type="NCBI Taxonomy" id="408172"/>
    <lineage>
        <taxon>unclassified sequences</taxon>
        <taxon>metagenomes</taxon>
        <taxon>ecological metagenomes</taxon>
    </lineage>
</organism>
<dbReference type="Gene3D" id="3.30.499.10">
    <property type="entry name" value="Aconitase, domain 3"/>
    <property type="match status" value="1"/>
</dbReference>
<sequence length="114" mass="12875">MKPGSKNSYRSLKSININGKDYKYYSLAEAEKNGLAGISKLPKSLKVLLENLLRYEDDLSVTKDQIIAIKNWLKEKKSNTEIAYRPARVLLQDYTGIPAVADLAAMREAVKEKK</sequence>
<evidence type="ECO:0000256" key="1">
    <source>
        <dbReference type="ARBA" id="ARBA00023004"/>
    </source>
</evidence>
<evidence type="ECO:0008006" key="3">
    <source>
        <dbReference type="Google" id="ProtNLM"/>
    </source>
</evidence>
<dbReference type="InterPro" id="IPR015931">
    <property type="entry name" value="Acnase/IPM_dHydase_lsu_aba_1/3"/>
</dbReference>
<dbReference type="SUPFAM" id="SSF53732">
    <property type="entry name" value="Aconitase iron-sulfur domain"/>
    <property type="match status" value="1"/>
</dbReference>
<dbReference type="PANTHER" id="PTHR11670">
    <property type="entry name" value="ACONITASE/IRON-RESPONSIVE ELEMENT FAMILY MEMBER"/>
    <property type="match status" value="1"/>
</dbReference>
<proteinExistence type="predicted"/>
<dbReference type="InterPro" id="IPR006249">
    <property type="entry name" value="Aconitase/IRP2"/>
</dbReference>
<accession>A0A382RUH6</accession>
<name>A0A382RUH6_9ZZZZ</name>
<gene>
    <name evidence="2" type="ORF">METZ01_LOCUS353984</name>
</gene>
<dbReference type="InterPro" id="IPR036008">
    <property type="entry name" value="Aconitase_4Fe-4S_dom"/>
</dbReference>
<reference evidence="2" key="1">
    <citation type="submission" date="2018-05" db="EMBL/GenBank/DDBJ databases">
        <authorList>
            <person name="Lanie J.A."/>
            <person name="Ng W.-L."/>
            <person name="Kazmierczak K.M."/>
            <person name="Andrzejewski T.M."/>
            <person name="Davidsen T.M."/>
            <person name="Wayne K.J."/>
            <person name="Tettelin H."/>
            <person name="Glass J.I."/>
            <person name="Rusch D."/>
            <person name="Podicherti R."/>
            <person name="Tsui H.-C.T."/>
            <person name="Winkler M.E."/>
        </authorList>
    </citation>
    <scope>NUCLEOTIDE SEQUENCE</scope>
</reference>